<dbReference type="Gene3D" id="3.90.25.10">
    <property type="entry name" value="UDP-galactose 4-epimerase, domain 1"/>
    <property type="match status" value="1"/>
</dbReference>
<dbReference type="SUPFAM" id="SSF51735">
    <property type="entry name" value="NAD(P)-binding Rossmann-fold domains"/>
    <property type="match status" value="1"/>
</dbReference>
<dbReference type="STRING" id="101127.A0A1X2GCM0"/>
<feature type="domain" description="NmrA-like" evidence="1">
    <location>
        <begin position="3"/>
        <end position="261"/>
    </location>
</feature>
<protein>
    <submittedName>
        <fullName evidence="2">NAD(P)-binding protein</fullName>
    </submittedName>
</protein>
<sequence>MSTERVFVVGGTGNVGKQVVKELVANKVPVTLFARNPDKVKDMFGASDLVSVVSGDYGDLAPVKQGILGHTRLFLLCSFGDSMVATKGTIAQYAFDAGVKQVVDISGTAVASAWRSNPLGYMHYLAEKRLVEELPRPKGVHVVTLRPGRFMSNTITHDRPYGNVLRDIVASDHGQAWISPDDIGGLAALILQDDISKHGDAVYELVGDVVTPEQRCALFEKVIGQPVTYQRVTPTENFATLQQQLGNFMPFSIILQIATSVDDHAAVSLGLPILLGRQPESLEEFLTKNKVAFQ</sequence>
<dbReference type="Pfam" id="PF05368">
    <property type="entry name" value="NmrA"/>
    <property type="match status" value="1"/>
</dbReference>
<dbReference type="InterPro" id="IPR051604">
    <property type="entry name" value="Ergot_Alk_Oxidoreductase"/>
</dbReference>
<dbReference type="PANTHER" id="PTHR43162:SF1">
    <property type="entry name" value="PRESTALK A DIFFERENTIATION PROTEIN A"/>
    <property type="match status" value="1"/>
</dbReference>
<reference evidence="2 3" key="1">
    <citation type="submission" date="2016-07" db="EMBL/GenBank/DDBJ databases">
        <title>Pervasive Adenine N6-methylation of Active Genes in Fungi.</title>
        <authorList>
            <consortium name="DOE Joint Genome Institute"/>
            <person name="Mondo S.J."/>
            <person name="Dannebaum R.O."/>
            <person name="Kuo R.C."/>
            <person name="Labutti K."/>
            <person name="Haridas S."/>
            <person name="Kuo A."/>
            <person name="Salamov A."/>
            <person name="Ahrendt S.R."/>
            <person name="Lipzen A."/>
            <person name="Sullivan W."/>
            <person name="Andreopoulos W.B."/>
            <person name="Clum A."/>
            <person name="Lindquist E."/>
            <person name="Daum C."/>
            <person name="Ramamoorthy G.K."/>
            <person name="Gryganskyi A."/>
            <person name="Culley D."/>
            <person name="Magnuson J.K."/>
            <person name="James T.Y."/>
            <person name="O'Malley M.A."/>
            <person name="Stajich J.E."/>
            <person name="Spatafora J.W."/>
            <person name="Visel A."/>
            <person name="Grigoriev I.V."/>
        </authorList>
    </citation>
    <scope>NUCLEOTIDE SEQUENCE [LARGE SCALE GENOMIC DNA]</scope>
    <source>
        <strain evidence="2 3">NRRL 3301</strain>
    </source>
</reference>
<keyword evidence="3" id="KW-1185">Reference proteome</keyword>
<dbReference type="InterPro" id="IPR008030">
    <property type="entry name" value="NmrA-like"/>
</dbReference>
<evidence type="ECO:0000313" key="3">
    <source>
        <dbReference type="Proteomes" id="UP000242146"/>
    </source>
</evidence>
<proteinExistence type="predicted"/>
<evidence type="ECO:0000259" key="1">
    <source>
        <dbReference type="Pfam" id="PF05368"/>
    </source>
</evidence>
<dbReference type="PANTHER" id="PTHR43162">
    <property type="match status" value="1"/>
</dbReference>
<dbReference type="Proteomes" id="UP000242146">
    <property type="component" value="Unassembled WGS sequence"/>
</dbReference>
<dbReference type="OrthoDB" id="10254221at2759"/>
<evidence type="ECO:0000313" key="2">
    <source>
        <dbReference type="EMBL" id="ORX50581.1"/>
    </source>
</evidence>
<organism evidence="2 3">
    <name type="scientific">Hesseltinella vesiculosa</name>
    <dbReference type="NCBI Taxonomy" id="101127"/>
    <lineage>
        <taxon>Eukaryota</taxon>
        <taxon>Fungi</taxon>
        <taxon>Fungi incertae sedis</taxon>
        <taxon>Mucoromycota</taxon>
        <taxon>Mucoromycotina</taxon>
        <taxon>Mucoromycetes</taxon>
        <taxon>Mucorales</taxon>
        <taxon>Cunninghamellaceae</taxon>
        <taxon>Hesseltinella</taxon>
    </lineage>
</organism>
<dbReference type="AlphaFoldDB" id="A0A1X2GCM0"/>
<dbReference type="Gene3D" id="3.40.50.720">
    <property type="entry name" value="NAD(P)-binding Rossmann-like Domain"/>
    <property type="match status" value="1"/>
</dbReference>
<gene>
    <name evidence="2" type="ORF">DM01DRAFT_1337734</name>
</gene>
<comment type="caution">
    <text evidence="2">The sequence shown here is derived from an EMBL/GenBank/DDBJ whole genome shotgun (WGS) entry which is preliminary data.</text>
</comment>
<name>A0A1X2GCM0_9FUNG</name>
<dbReference type="EMBL" id="MCGT01000023">
    <property type="protein sequence ID" value="ORX50581.1"/>
    <property type="molecule type" value="Genomic_DNA"/>
</dbReference>
<accession>A0A1X2GCM0</accession>
<dbReference type="InterPro" id="IPR036291">
    <property type="entry name" value="NAD(P)-bd_dom_sf"/>
</dbReference>